<dbReference type="SUPFAM" id="SSF55729">
    <property type="entry name" value="Acyl-CoA N-acyltransferases (Nat)"/>
    <property type="match status" value="1"/>
</dbReference>
<dbReference type="InterPro" id="IPR016181">
    <property type="entry name" value="Acyl_CoA_acyltransferase"/>
</dbReference>
<evidence type="ECO:0000259" key="1">
    <source>
        <dbReference type="PROSITE" id="PS51186"/>
    </source>
</evidence>
<name>A0A3M5PFF7_PSEVI</name>
<dbReference type="EMBL" id="RBTP01000015">
    <property type="protein sequence ID" value="RMT83258.1"/>
    <property type="molecule type" value="Genomic_DNA"/>
</dbReference>
<dbReference type="Gene3D" id="3.40.630.30">
    <property type="match status" value="1"/>
</dbReference>
<organism evidence="2 3">
    <name type="scientific">Pseudomonas viridiflava</name>
    <name type="common">Phytomonas viridiflava</name>
    <dbReference type="NCBI Taxonomy" id="33069"/>
    <lineage>
        <taxon>Bacteria</taxon>
        <taxon>Pseudomonadati</taxon>
        <taxon>Pseudomonadota</taxon>
        <taxon>Gammaproteobacteria</taxon>
        <taxon>Pseudomonadales</taxon>
        <taxon>Pseudomonadaceae</taxon>
        <taxon>Pseudomonas</taxon>
    </lineage>
</organism>
<sequence length="179" mass="20548">MYPFGLTHHRGRCPWGLYPITAALYADCLQSKAGSHRMSVNIEVKTDPTEDDRLAILEPLRRYNADKAGDGLSEKLALLVRDEQTGEIIGGLHGRFFYRWLFIELLVVPEQTRGQGTGSRLMQMAEDLAREKNCIGMWLDTFDFQAPDFYRNHGFTEFGQIEDYPPGHARFFFQKRLSA</sequence>
<evidence type="ECO:0000313" key="2">
    <source>
        <dbReference type="EMBL" id="RMT83258.1"/>
    </source>
</evidence>
<dbReference type="Proteomes" id="UP000273854">
    <property type="component" value="Unassembled WGS sequence"/>
</dbReference>
<feature type="domain" description="N-acetyltransferase" evidence="1">
    <location>
        <begin position="42"/>
        <end position="178"/>
    </location>
</feature>
<evidence type="ECO:0000313" key="3">
    <source>
        <dbReference type="Proteomes" id="UP000273854"/>
    </source>
</evidence>
<dbReference type="GO" id="GO:0016747">
    <property type="term" value="F:acyltransferase activity, transferring groups other than amino-acyl groups"/>
    <property type="evidence" value="ECO:0007669"/>
    <property type="project" value="InterPro"/>
</dbReference>
<reference evidence="2 3" key="1">
    <citation type="submission" date="2018-08" db="EMBL/GenBank/DDBJ databases">
        <title>Recombination of ecologically and evolutionarily significant loci maintains genetic cohesion in the Pseudomonas syringae species complex.</title>
        <authorList>
            <person name="Dillon M."/>
            <person name="Thakur S."/>
            <person name="Almeida R.N.D."/>
            <person name="Weir B.S."/>
            <person name="Guttman D.S."/>
        </authorList>
    </citation>
    <scope>NUCLEOTIDE SEQUENCE [LARGE SCALE GENOMIC DNA]</scope>
    <source>
        <strain evidence="2 3">ICMP 19473</strain>
    </source>
</reference>
<dbReference type="AlphaFoldDB" id="A0A3M5PFF7"/>
<dbReference type="InterPro" id="IPR000182">
    <property type="entry name" value="GNAT_dom"/>
</dbReference>
<accession>A0A3M5PFF7</accession>
<keyword evidence="2" id="KW-0808">Transferase</keyword>
<dbReference type="CDD" id="cd04301">
    <property type="entry name" value="NAT_SF"/>
    <property type="match status" value="1"/>
</dbReference>
<dbReference type="PROSITE" id="PS51186">
    <property type="entry name" value="GNAT"/>
    <property type="match status" value="1"/>
</dbReference>
<protein>
    <submittedName>
        <fullName evidence="2">Acetyltransferase</fullName>
    </submittedName>
</protein>
<proteinExistence type="predicted"/>
<gene>
    <name evidence="2" type="ORF">ALP40_04391</name>
</gene>
<comment type="caution">
    <text evidence="2">The sequence shown here is derived from an EMBL/GenBank/DDBJ whole genome shotgun (WGS) entry which is preliminary data.</text>
</comment>
<dbReference type="Pfam" id="PF00583">
    <property type="entry name" value="Acetyltransf_1"/>
    <property type="match status" value="1"/>
</dbReference>